<keyword evidence="4" id="KW-0804">Transcription</keyword>
<dbReference type="InterPro" id="IPR036390">
    <property type="entry name" value="WH_DNA-bd_sf"/>
</dbReference>
<dbReference type="Pfam" id="PF03466">
    <property type="entry name" value="LysR_substrate"/>
    <property type="match status" value="1"/>
</dbReference>
<dbReference type="RefSeq" id="WP_169050003.1">
    <property type="nucleotide sequence ID" value="NZ_JAVDRD010000005.1"/>
</dbReference>
<proteinExistence type="inferred from homology"/>
<comment type="similarity">
    <text evidence="1">Belongs to the LysR transcriptional regulatory family.</text>
</comment>
<feature type="domain" description="HTH lysR-type" evidence="5">
    <location>
        <begin position="21"/>
        <end position="79"/>
    </location>
</feature>
<dbReference type="PANTHER" id="PTHR30537">
    <property type="entry name" value="HTH-TYPE TRANSCRIPTIONAL REGULATOR"/>
    <property type="match status" value="1"/>
</dbReference>
<keyword evidence="7" id="KW-1185">Reference proteome</keyword>
<dbReference type="GO" id="GO:0003677">
    <property type="term" value="F:DNA binding"/>
    <property type="evidence" value="ECO:0007669"/>
    <property type="project" value="UniProtKB-KW"/>
</dbReference>
<dbReference type="Pfam" id="PF00126">
    <property type="entry name" value="HTH_1"/>
    <property type="match status" value="1"/>
</dbReference>
<dbReference type="InterPro" id="IPR058163">
    <property type="entry name" value="LysR-type_TF_proteobact-type"/>
</dbReference>
<dbReference type="EMBL" id="JAVDRD010000005">
    <property type="protein sequence ID" value="MDR6511574.1"/>
    <property type="molecule type" value="Genomic_DNA"/>
</dbReference>
<dbReference type="SUPFAM" id="SSF53850">
    <property type="entry name" value="Periplasmic binding protein-like II"/>
    <property type="match status" value="1"/>
</dbReference>
<sequence>MSTTDPTDRARVIRAQRATTPPFAALRAFEAVGSCGGIRRAAAALSIDHAAVSRHLYALEQWTGMALIDRGGAGHGNLTEQGRAYHTRISAALAEIALATQDLMRRDDDVLLRLWVAPGLASEWLSGRVGEFMNDHPSVELELQPSDTPPAFAANEADAYLHYIIDVHREEPLAALRSIEVARPAVLAVASPAFIAGTPAVSTPADLLERTLLHEASNDQWRRWFDQHGVTDVGEIPGPKFWQGHLTLAAARKGQGIALANALLASDDLASGRLAVVGSFPDVFLGSYNFTTRRDNWRATAIAAFRRWLENAIIRSAR</sequence>
<comment type="caution">
    <text evidence="6">The sequence shown here is derived from an EMBL/GenBank/DDBJ whole genome shotgun (WGS) entry which is preliminary data.</text>
</comment>
<protein>
    <submittedName>
        <fullName evidence="6">DNA-binding transcriptional LysR family regulator</fullName>
    </submittedName>
</protein>
<dbReference type="Gene3D" id="1.10.10.10">
    <property type="entry name" value="Winged helix-like DNA-binding domain superfamily/Winged helix DNA-binding domain"/>
    <property type="match status" value="1"/>
</dbReference>
<accession>A0ABU1MML5</accession>
<evidence type="ECO:0000313" key="7">
    <source>
        <dbReference type="Proteomes" id="UP001184150"/>
    </source>
</evidence>
<dbReference type="InterPro" id="IPR005119">
    <property type="entry name" value="LysR_subst-bd"/>
</dbReference>
<reference evidence="6 7" key="1">
    <citation type="submission" date="2023-07" db="EMBL/GenBank/DDBJ databases">
        <title>Sorghum-associated microbial communities from plants grown in Nebraska, USA.</title>
        <authorList>
            <person name="Schachtman D."/>
        </authorList>
    </citation>
    <scope>NUCLEOTIDE SEQUENCE [LARGE SCALE GENOMIC DNA]</scope>
    <source>
        <strain evidence="6 7">DS1027</strain>
    </source>
</reference>
<evidence type="ECO:0000256" key="3">
    <source>
        <dbReference type="ARBA" id="ARBA00023125"/>
    </source>
</evidence>
<dbReference type="InterPro" id="IPR000847">
    <property type="entry name" value="LysR_HTH_N"/>
</dbReference>
<organism evidence="6 7">
    <name type="scientific">Novosphingobium capsulatum</name>
    <dbReference type="NCBI Taxonomy" id="13688"/>
    <lineage>
        <taxon>Bacteria</taxon>
        <taxon>Pseudomonadati</taxon>
        <taxon>Pseudomonadota</taxon>
        <taxon>Alphaproteobacteria</taxon>
        <taxon>Sphingomonadales</taxon>
        <taxon>Sphingomonadaceae</taxon>
        <taxon>Novosphingobium</taxon>
    </lineage>
</organism>
<name>A0ABU1MML5_9SPHN</name>
<dbReference type="PANTHER" id="PTHR30537:SF79">
    <property type="entry name" value="TRANSCRIPTIONAL REGULATOR-RELATED"/>
    <property type="match status" value="1"/>
</dbReference>
<gene>
    <name evidence="6" type="ORF">J2792_002446</name>
</gene>
<evidence type="ECO:0000313" key="6">
    <source>
        <dbReference type="EMBL" id="MDR6511574.1"/>
    </source>
</evidence>
<dbReference type="SUPFAM" id="SSF46785">
    <property type="entry name" value="Winged helix' DNA-binding domain"/>
    <property type="match status" value="1"/>
</dbReference>
<evidence type="ECO:0000256" key="4">
    <source>
        <dbReference type="ARBA" id="ARBA00023163"/>
    </source>
</evidence>
<dbReference type="PROSITE" id="PS50931">
    <property type="entry name" value="HTH_LYSR"/>
    <property type="match status" value="1"/>
</dbReference>
<dbReference type="InterPro" id="IPR036388">
    <property type="entry name" value="WH-like_DNA-bd_sf"/>
</dbReference>
<keyword evidence="2" id="KW-0805">Transcription regulation</keyword>
<dbReference type="Gene3D" id="3.40.190.10">
    <property type="entry name" value="Periplasmic binding protein-like II"/>
    <property type="match status" value="2"/>
</dbReference>
<evidence type="ECO:0000256" key="1">
    <source>
        <dbReference type="ARBA" id="ARBA00009437"/>
    </source>
</evidence>
<evidence type="ECO:0000259" key="5">
    <source>
        <dbReference type="PROSITE" id="PS50931"/>
    </source>
</evidence>
<keyword evidence="3 6" id="KW-0238">DNA-binding</keyword>
<evidence type="ECO:0000256" key="2">
    <source>
        <dbReference type="ARBA" id="ARBA00023015"/>
    </source>
</evidence>
<dbReference type="Proteomes" id="UP001184150">
    <property type="component" value="Unassembled WGS sequence"/>
</dbReference>